<evidence type="ECO:0000313" key="2">
    <source>
        <dbReference type="Proteomes" id="UP001160148"/>
    </source>
</evidence>
<sequence>MSRENVELFIKIDDGVHTSMKMKIMIIFSMKLLKEVCKMKRAMTMTMFSRSKLLQEKQKSALISLDYILCKMKKEIHQQLR</sequence>
<accession>A0AAV0WBV8</accession>
<reference evidence="1 2" key="1">
    <citation type="submission" date="2023-01" db="EMBL/GenBank/DDBJ databases">
        <authorList>
            <person name="Whitehead M."/>
        </authorList>
    </citation>
    <scope>NUCLEOTIDE SEQUENCE [LARGE SCALE GENOMIC DNA]</scope>
</reference>
<proteinExistence type="predicted"/>
<dbReference type="EMBL" id="CARXXK010000002">
    <property type="protein sequence ID" value="CAI6353267.1"/>
    <property type="molecule type" value="Genomic_DNA"/>
</dbReference>
<organism evidence="1 2">
    <name type="scientific">Macrosiphum euphorbiae</name>
    <name type="common">potato aphid</name>
    <dbReference type="NCBI Taxonomy" id="13131"/>
    <lineage>
        <taxon>Eukaryota</taxon>
        <taxon>Metazoa</taxon>
        <taxon>Ecdysozoa</taxon>
        <taxon>Arthropoda</taxon>
        <taxon>Hexapoda</taxon>
        <taxon>Insecta</taxon>
        <taxon>Pterygota</taxon>
        <taxon>Neoptera</taxon>
        <taxon>Paraneoptera</taxon>
        <taxon>Hemiptera</taxon>
        <taxon>Sternorrhyncha</taxon>
        <taxon>Aphidomorpha</taxon>
        <taxon>Aphidoidea</taxon>
        <taxon>Aphididae</taxon>
        <taxon>Macrosiphini</taxon>
        <taxon>Macrosiphum</taxon>
    </lineage>
</organism>
<dbReference type="Proteomes" id="UP001160148">
    <property type="component" value="Unassembled WGS sequence"/>
</dbReference>
<gene>
    <name evidence="1" type="ORF">MEUPH1_LOCUS9407</name>
</gene>
<evidence type="ECO:0000313" key="1">
    <source>
        <dbReference type="EMBL" id="CAI6353267.1"/>
    </source>
</evidence>
<comment type="caution">
    <text evidence="1">The sequence shown here is derived from an EMBL/GenBank/DDBJ whole genome shotgun (WGS) entry which is preliminary data.</text>
</comment>
<protein>
    <submittedName>
        <fullName evidence="1">Uncharacterized protein</fullName>
    </submittedName>
</protein>
<name>A0AAV0WBV8_9HEMI</name>
<dbReference type="AlphaFoldDB" id="A0AAV0WBV8"/>
<keyword evidence="2" id="KW-1185">Reference proteome</keyword>